<dbReference type="InterPro" id="IPR036390">
    <property type="entry name" value="WH_DNA-bd_sf"/>
</dbReference>
<accession>A0A6N2T466</accession>
<evidence type="ECO:0000256" key="3">
    <source>
        <dbReference type="ARBA" id="ARBA00023125"/>
    </source>
</evidence>
<dbReference type="PIRSF" id="PIRSF019455">
    <property type="entry name" value="CopR_AtkY"/>
    <property type="match status" value="1"/>
</dbReference>
<dbReference type="GO" id="GO:0045892">
    <property type="term" value="P:negative regulation of DNA-templated transcription"/>
    <property type="evidence" value="ECO:0007669"/>
    <property type="project" value="InterPro"/>
</dbReference>
<dbReference type="Pfam" id="PF03965">
    <property type="entry name" value="Penicillinase_R"/>
    <property type="match status" value="1"/>
</dbReference>
<dbReference type="InterPro" id="IPR036388">
    <property type="entry name" value="WH-like_DNA-bd_sf"/>
</dbReference>
<dbReference type="InterPro" id="IPR005650">
    <property type="entry name" value="BlaI_family"/>
</dbReference>
<dbReference type="AlphaFoldDB" id="A0A6N2T466"/>
<name>A0A6N2T466_9FIRM</name>
<dbReference type="EMBL" id="CACRTG010000011">
    <property type="protein sequence ID" value="VYS99782.1"/>
    <property type="molecule type" value="Genomic_DNA"/>
</dbReference>
<reference evidence="5" key="1">
    <citation type="submission" date="2019-11" db="EMBL/GenBank/DDBJ databases">
        <authorList>
            <person name="Feng L."/>
        </authorList>
    </citation>
    <scope>NUCLEOTIDE SEQUENCE</scope>
    <source>
        <strain evidence="5">CnexileLFYP112</strain>
    </source>
</reference>
<sequence>MKKISESEQEIMMAIWNAENKNSITASYLEEVFGEKKGWKKTSILTFLSRLVEKGYLSCEKNGKSNFYEPIVSYEEFSRRESKHILDKLYRNSLKNFVVSLYDGDELSRQDVKELREFLDEISTKSEEE</sequence>
<dbReference type="Gene3D" id="1.10.4040.10">
    <property type="entry name" value="Penicillinase repressor domain"/>
    <property type="match status" value="1"/>
</dbReference>
<keyword evidence="3" id="KW-0238">DNA-binding</keyword>
<comment type="similarity">
    <text evidence="1">Belongs to the BlaI transcriptional regulatory family.</text>
</comment>
<keyword evidence="2" id="KW-0805">Transcription regulation</keyword>
<organism evidence="5">
    <name type="scientific">[Clostridium] nexile</name>
    <dbReference type="NCBI Taxonomy" id="29361"/>
    <lineage>
        <taxon>Bacteria</taxon>
        <taxon>Bacillati</taxon>
        <taxon>Bacillota</taxon>
        <taxon>Clostridia</taxon>
        <taxon>Lachnospirales</taxon>
        <taxon>Lachnospiraceae</taxon>
        <taxon>Tyzzerella</taxon>
    </lineage>
</organism>
<evidence type="ECO:0000256" key="4">
    <source>
        <dbReference type="ARBA" id="ARBA00023163"/>
    </source>
</evidence>
<proteinExistence type="inferred from homology"/>
<dbReference type="GO" id="GO:0003677">
    <property type="term" value="F:DNA binding"/>
    <property type="evidence" value="ECO:0007669"/>
    <property type="project" value="UniProtKB-KW"/>
</dbReference>
<dbReference type="SUPFAM" id="SSF46785">
    <property type="entry name" value="Winged helix' DNA-binding domain"/>
    <property type="match status" value="1"/>
</dbReference>
<evidence type="ECO:0000313" key="5">
    <source>
        <dbReference type="EMBL" id="VYS99782.1"/>
    </source>
</evidence>
<gene>
    <name evidence="5" type="primary">blaI_1</name>
    <name evidence="5" type="ORF">CNLFYP112_01600</name>
</gene>
<evidence type="ECO:0000256" key="2">
    <source>
        <dbReference type="ARBA" id="ARBA00023015"/>
    </source>
</evidence>
<dbReference type="Gene3D" id="1.10.10.10">
    <property type="entry name" value="Winged helix-like DNA-binding domain superfamily/Winged helix DNA-binding domain"/>
    <property type="match status" value="1"/>
</dbReference>
<keyword evidence="4" id="KW-0804">Transcription</keyword>
<evidence type="ECO:0000256" key="1">
    <source>
        <dbReference type="ARBA" id="ARBA00011046"/>
    </source>
</evidence>
<protein>
    <submittedName>
        <fullName evidence="5">Penicillinase repressor</fullName>
    </submittedName>
</protein>